<keyword evidence="8" id="KW-1185">Reference proteome</keyword>
<evidence type="ECO:0000256" key="5">
    <source>
        <dbReference type="SAM" id="Phobius"/>
    </source>
</evidence>
<dbReference type="Pfam" id="PF00916">
    <property type="entry name" value="Sulfate_transp"/>
    <property type="match status" value="1"/>
</dbReference>
<evidence type="ECO:0000256" key="1">
    <source>
        <dbReference type="ARBA" id="ARBA00004141"/>
    </source>
</evidence>
<keyword evidence="4 5" id="KW-0472">Membrane</keyword>
<dbReference type="InterPro" id="IPR001902">
    <property type="entry name" value="SLC26A/SulP_fam"/>
</dbReference>
<keyword evidence="3 5" id="KW-1133">Transmembrane helix</keyword>
<protein>
    <recommendedName>
        <fullName evidence="6">STAS domain-containing protein</fullName>
    </recommendedName>
</protein>
<sequence>GTSPHTSVSSGAIAAILIADQLRPWTDIEDRTELASLLALISGLALIMMGWLKAAFAVRFLSQSTLSGFISAGAILIMVQQGRNFLGYVDFPQTEGFWEHVELMIEWLPRTDPGSAAMGTAGLLLLHQFGKLKEKANKMIKRGDSSAGRWKKIKRITEMKEIIIAVLGILLSYSSTFFTEDGKPALTTVGHIPSGLPPFRPAWSTKPVAGLLKSNHEKFHFVFGGVLVALTSFLTTYATTKKMALKFGYQLDASQELIALGSAGVMGSFFGAFPPSGSLSRTGLAAELGVQTQMGGVFASGVIGLGLIFLAPAISFLPKAALASIIMKSSVSLLDFDYPMEIWKQYWKPKRKGGLRRDLRIWVVAFVTTLLMGVLYGIGLAVLVDVLLIVRDASQPNAVILGRVEVGGGRKWQNLEDWPAAEIFEGIMVFEFRGPLSFASAEWFQEA</sequence>
<feature type="transmembrane region" description="Helical" evidence="5">
    <location>
        <begin position="34"/>
        <end position="54"/>
    </location>
</feature>
<evidence type="ECO:0000313" key="7">
    <source>
        <dbReference type="EMBL" id="CAK0874463.1"/>
    </source>
</evidence>
<feature type="transmembrane region" description="Helical" evidence="5">
    <location>
        <begin position="361"/>
        <end position="390"/>
    </location>
</feature>
<feature type="transmembrane region" description="Helical" evidence="5">
    <location>
        <begin position="219"/>
        <end position="237"/>
    </location>
</feature>
<dbReference type="Proteomes" id="UP001189429">
    <property type="component" value="Unassembled WGS sequence"/>
</dbReference>
<name>A0ABN9VM96_9DINO</name>
<evidence type="ECO:0000256" key="3">
    <source>
        <dbReference type="ARBA" id="ARBA00022989"/>
    </source>
</evidence>
<feature type="domain" description="STAS" evidence="6">
    <location>
        <begin position="417"/>
        <end position="447"/>
    </location>
</feature>
<evidence type="ECO:0000256" key="2">
    <source>
        <dbReference type="ARBA" id="ARBA00022692"/>
    </source>
</evidence>
<evidence type="ECO:0000313" key="8">
    <source>
        <dbReference type="Proteomes" id="UP001189429"/>
    </source>
</evidence>
<dbReference type="PANTHER" id="PTHR11814">
    <property type="entry name" value="SULFATE TRANSPORTER"/>
    <property type="match status" value="1"/>
</dbReference>
<feature type="non-terminal residue" evidence="7">
    <location>
        <position position="1"/>
    </location>
</feature>
<feature type="non-terminal residue" evidence="7">
    <location>
        <position position="447"/>
    </location>
</feature>
<dbReference type="InterPro" id="IPR011547">
    <property type="entry name" value="SLC26A/SulP_dom"/>
</dbReference>
<accession>A0ABN9VM96</accession>
<evidence type="ECO:0000259" key="6">
    <source>
        <dbReference type="PROSITE" id="PS50801"/>
    </source>
</evidence>
<gene>
    <name evidence="7" type="ORF">PCOR1329_LOCUS59363</name>
</gene>
<keyword evidence="2 5" id="KW-0812">Transmembrane</keyword>
<dbReference type="EMBL" id="CAUYUJ010017396">
    <property type="protein sequence ID" value="CAK0874463.1"/>
    <property type="molecule type" value="Genomic_DNA"/>
</dbReference>
<organism evidence="7 8">
    <name type="scientific">Prorocentrum cordatum</name>
    <dbReference type="NCBI Taxonomy" id="2364126"/>
    <lineage>
        <taxon>Eukaryota</taxon>
        <taxon>Sar</taxon>
        <taxon>Alveolata</taxon>
        <taxon>Dinophyceae</taxon>
        <taxon>Prorocentrales</taxon>
        <taxon>Prorocentraceae</taxon>
        <taxon>Prorocentrum</taxon>
    </lineage>
</organism>
<comment type="caution">
    <text evidence="7">The sequence shown here is derived from an EMBL/GenBank/DDBJ whole genome shotgun (WGS) entry which is preliminary data.</text>
</comment>
<feature type="transmembrane region" description="Helical" evidence="5">
    <location>
        <begin position="162"/>
        <end position="179"/>
    </location>
</feature>
<feature type="transmembrane region" description="Helical" evidence="5">
    <location>
        <begin position="294"/>
        <end position="317"/>
    </location>
</feature>
<dbReference type="PROSITE" id="PS50801">
    <property type="entry name" value="STAS"/>
    <property type="match status" value="1"/>
</dbReference>
<proteinExistence type="predicted"/>
<dbReference type="InterPro" id="IPR002645">
    <property type="entry name" value="STAS_dom"/>
</dbReference>
<evidence type="ECO:0000256" key="4">
    <source>
        <dbReference type="ARBA" id="ARBA00023136"/>
    </source>
</evidence>
<comment type="subcellular location">
    <subcellularLocation>
        <location evidence="1">Membrane</location>
        <topology evidence="1">Multi-pass membrane protein</topology>
    </subcellularLocation>
</comment>
<reference evidence="7" key="1">
    <citation type="submission" date="2023-10" db="EMBL/GenBank/DDBJ databases">
        <authorList>
            <person name="Chen Y."/>
            <person name="Shah S."/>
            <person name="Dougan E. K."/>
            <person name="Thang M."/>
            <person name="Chan C."/>
        </authorList>
    </citation>
    <scope>NUCLEOTIDE SEQUENCE [LARGE SCALE GENOMIC DNA]</scope>
</reference>
<feature type="transmembrane region" description="Helical" evidence="5">
    <location>
        <begin position="257"/>
        <end position="274"/>
    </location>
</feature>